<evidence type="ECO:0000259" key="1">
    <source>
        <dbReference type="PROSITE" id="PS50883"/>
    </source>
</evidence>
<dbReference type="InterPro" id="IPR001633">
    <property type="entry name" value="EAL_dom"/>
</dbReference>
<evidence type="ECO:0000313" key="3">
    <source>
        <dbReference type="EMBL" id="MCP1673156.1"/>
    </source>
</evidence>
<comment type="caution">
    <text evidence="3">The sequence shown here is derived from an EMBL/GenBank/DDBJ whole genome shotgun (WGS) entry which is preliminary data.</text>
</comment>
<gene>
    <name evidence="3" type="ORF">J2T57_000248</name>
</gene>
<dbReference type="InterPro" id="IPR052340">
    <property type="entry name" value="RNase_Y/CdgJ"/>
</dbReference>
<protein>
    <submittedName>
        <fullName evidence="3">EAL and modified HD-GYP domain-containing signal transduction protein</fullName>
    </submittedName>
</protein>
<dbReference type="SMART" id="SM00052">
    <property type="entry name" value="EAL"/>
    <property type="match status" value="1"/>
</dbReference>
<dbReference type="Pfam" id="PF08668">
    <property type="entry name" value="HDOD"/>
    <property type="match status" value="1"/>
</dbReference>
<dbReference type="PANTHER" id="PTHR33525:SF4">
    <property type="entry name" value="CYCLIC DI-GMP PHOSPHODIESTERASE CDGJ"/>
    <property type="match status" value="1"/>
</dbReference>
<proteinExistence type="predicted"/>
<dbReference type="Gene3D" id="3.20.20.450">
    <property type="entry name" value="EAL domain"/>
    <property type="match status" value="1"/>
</dbReference>
<dbReference type="PROSITE" id="PS50883">
    <property type="entry name" value="EAL"/>
    <property type="match status" value="1"/>
</dbReference>
<dbReference type="SUPFAM" id="SSF109604">
    <property type="entry name" value="HD-domain/PDEase-like"/>
    <property type="match status" value="1"/>
</dbReference>
<dbReference type="InterPro" id="IPR014408">
    <property type="entry name" value="dGMP_Pdiesterase_EAL/HD-GYP"/>
</dbReference>
<reference evidence="3" key="1">
    <citation type="submission" date="2022-03" db="EMBL/GenBank/DDBJ databases">
        <title>Genomic Encyclopedia of Type Strains, Phase III (KMG-III): the genomes of soil and plant-associated and newly described type strains.</title>
        <authorList>
            <person name="Whitman W."/>
        </authorList>
    </citation>
    <scope>NUCLEOTIDE SEQUENCE</scope>
    <source>
        <strain evidence="3">ANL 6-2</strain>
    </source>
</reference>
<dbReference type="AlphaFoldDB" id="A0AAE3G0B8"/>
<dbReference type="InterPro" id="IPR013976">
    <property type="entry name" value="HDOD"/>
</dbReference>
<dbReference type="InterPro" id="IPR035919">
    <property type="entry name" value="EAL_sf"/>
</dbReference>
<dbReference type="Pfam" id="PF00563">
    <property type="entry name" value="EAL"/>
    <property type="match status" value="1"/>
</dbReference>
<feature type="domain" description="HDOD" evidence="2">
    <location>
        <begin position="200"/>
        <end position="392"/>
    </location>
</feature>
<dbReference type="EMBL" id="JALJXV010000001">
    <property type="protein sequence ID" value="MCP1673156.1"/>
    <property type="molecule type" value="Genomic_DNA"/>
</dbReference>
<evidence type="ECO:0000313" key="4">
    <source>
        <dbReference type="Proteomes" id="UP001205843"/>
    </source>
</evidence>
<name>A0AAE3G0B8_9GAMM</name>
<keyword evidence="4" id="KW-1185">Reference proteome</keyword>
<dbReference type="Proteomes" id="UP001205843">
    <property type="component" value="Unassembled WGS sequence"/>
</dbReference>
<dbReference type="PROSITE" id="PS51833">
    <property type="entry name" value="HDOD"/>
    <property type="match status" value="1"/>
</dbReference>
<organism evidence="3 4">
    <name type="scientific">Natronocella acetinitrilica</name>
    <dbReference type="NCBI Taxonomy" id="414046"/>
    <lineage>
        <taxon>Bacteria</taxon>
        <taxon>Pseudomonadati</taxon>
        <taxon>Pseudomonadota</taxon>
        <taxon>Gammaproteobacteria</taxon>
        <taxon>Chromatiales</taxon>
        <taxon>Ectothiorhodospiraceae</taxon>
        <taxon>Natronocella</taxon>
    </lineage>
</organism>
<evidence type="ECO:0000259" key="2">
    <source>
        <dbReference type="PROSITE" id="PS51833"/>
    </source>
</evidence>
<dbReference type="PIRSF" id="PIRSF003180">
    <property type="entry name" value="DiGMPpdiest_YuxH"/>
    <property type="match status" value="1"/>
</dbReference>
<dbReference type="SUPFAM" id="SSF141868">
    <property type="entry name" value="EAL domain-like"/>
    <property type="match status" value="1"/>
</dbReference>
<dbReference type="RefSeq" id="WP_253473026.1">
    <property type="nucleotide sequence ID" value="NZ_JALJXV010000001.1"/>
</dbReference>
<dbReference type="Gene3D" id="1.10.3210.10">
    <property type="entry name" value="Hypothetical protein af1432"/>
    <property type="match status" value="1"/>
</dbReference>
<accession>A0AAE3G0B8</accession>
<feature type="domain" description="EAL" evidence="1">
    <location>
        <begin position="1"/>
        <end position="206"/>
    </location>
</feature>
<sequence>MDEVFIARQPIFARDLSVFGYELLFREAGASEEAQFINGDQATSQVILNAFTVVGLDQLVGRRRAFINLTREFLVGAIKLPFPAERVVLELLEDLPAERALLDAVQQFRDQGYMVSLDDYTGGTSQQPFLSQVDIVKVDVAQLDVLRLRSLVESLKRYGVELLAQKVETQEMFELCRDAGFDYFQGFFLSRPRTIRGSSIPTNRLPTLNLMAKLYQPEVDLRDLEQIISSDVSLSYKLLRYMNSAFFPIQRRIDSIHQAVVYLGVRELQSWASLLAMASVTDKPSELMTTLMVRARMCQKLAERLGYASGNTYFTVGLFSGLDALMDAQLEEVLMALPLSDEVIAALLRHEGRPGRVLECVLHYELGDWDWIESAGYNPAVVIQSYLDSIDWAREIAARW</sequence>
<dbReference type="PANTHER" id="PTHR33525">
    <property type="match status" value="1"/>
</dbReference>